<name>A0A0C1ITZ5_9BACT</name>
<accession>A0A0C1ITZ5</accession>
<dbReference type="RefSeq" id="WP_152616841.1">
    <property type="nucleotide sequence ID" value="NZ_JSVC01000016.1"/>
</dbReference>
<organism evidence="1 2">
    <name type="scientific">Flavihumibacter solisilvae</name>
    <dbReference type="NCBI Taxonomy" id="1349421"/>
    <lineage>
        <taxon>Bacteria</taxon>
        <taxon>Pseudomonadati</taxon>
        <taxon>Bacteroidota</taxon>
        <taxon>Chitinophagia</taxon>
        <taxon>Chitinophagales</taxon>
        <taxon>Chitinophagaceae</taxon>
        <taxon>Flavihumibacter</taxon>
    </lineage>
</organism>
<protein>
    <submittedName>
        <fullName evidence="1">Uncharacterized protein</fullName>
    </submittedName>
</protein>
<comment type="caution">
    <text evidence="1">The sequence shown here is derived from an EMBL/GenBank/DDBJ whole genome shotgun (WGS) entry which is preliminary data.</text>
</comment>
<reference evidence="1 2" key="1">
    <citation type="submission" date="2014-11" db="EMBL/GenBank/DDBJ databases">
        <title>Genome sequence of Flavihumibacter solisilvae 3-3.</title>
        <authorList>
            <person name="Zhou G."/>
            <person name="Li M."/>
            <person name="Wang G."/>
        </authorList>
    </citation>
    <scope>NUCLEOTIDE SEQUENCE [LARGE SCALE GENOMIC DNA]</scope>
    <source>
        <strain evidence="1 2">3-3</strain>
    </source>
</reference>
<sequence>MSAFQLLLSVDAINDIDQGVEYYNRLSDGLGFEFADTIDRYFIKIQQLPSASAIRYDRCA</sequence>
<evidence type="ECO:0000313" key="1">
    <source>
        <dbReference type="EMBL" id="KIC93924.1"/>
    </source>
</evidence>
<proteinExistence type="predicted"/>
<evidence type="ECO:0000313" key="2">
    <source>
        <dbReference type="Proteomes" id="UP000031408"/>
    </source>
</evidence>
<dbReference type="EMBL" id="JSVC01000016">
    <property type="protein sequence ID" value="KIC93924.1"/>
    <property type="molecule type" value="Genomic_DNA"/>
</dbReference>
<dbReference type="AlphaFoldDB" id="A0A0C1ITZ5"/>
<gene>
    <name evidence="1" type="ORF">OI18_15190</name>
</gene>
<dbReference type="Proteomes" id="UP000031408">
    <property type="component" value="Unassembled WGS sequence"/>
</dbReference>
<dbReference type="OrthoDB" id="595476at2"/>
<keyword evidence="2" id="KW-1185">Reference proteome</keyword>